<reference evidence="2" key="1">
    <citation type="journal article" date="2021" name="Nat. Microbiol.">
        <title>Cocultivation of an ultrasmall environmental parasitic bacterium with lytic ability against bacteria associated with wastewater foams.</title>
        <authorList>
            <person name="Batinovic S."/>
            <person name="Rose J.J.A."/>
            <person name="Ratcliffe J."/>
            <person name="Seviour R.J."/>
            <person name="Petrovski S."/>
        </authorList>
    </citation>
    <scope>NUCLEOTIDE SEQUENCE</scope>
    <source>
        <strain evidence="2">CON44</strain>
    </source>
</reference>
<protein>
    <submittedName>
        <fullName evidence="2">Isochorismatase family protein</fullName>
    </submittedName>
</protein>
<gene>
    <name evidence="2" type="ORF">GII30_19920</name>
</gene>
<dbReference type="EMBL" id="CP045810">
    <property type="protein sequence ID" value="QHN41128.1"/>
    <property type="molecule type" value="Genomic_DNA"/>
</dbReference>
<keyword evidence="1" id="KW-0378">Hydrolase</keyword>
<proteinExistence type="predicted"/>
<dbReference type="GO" id="GO:0016787">
    <property type="term" value="F:hydrolase activity"/>
    <property type="evidence" value="ECO:0007669"/>
    <property type="project" value="UniProtKB-KW"/>
</dbReference>
<dbReference type="CDD" id="cd00431">
    <property type="entry name" value="cysteine_hydrolases"/>
    <property type="match status" value="1"/>
</dbReference>
<dbReference type="Gene3D" id="3.40.50.850">
    <property type="entry name" value="Isochorismatase-like"/>
    <property type="match status" value="1"/>
</dbReference>
<evidence type="ECO:0000256" key="1">
    <source>
        <dbReference type="ARBA" id="ARBA00022801"/>
    </source>
</evidence>
<evidence type="ECO:0000313" key="2">
    <source>
        <dbReference type="EMBL" id="QHN41128.1"/>
    </source>
</evidence>
<dbReference type="PANTHER" id="PTHR43540">
    <property type="entry name" value="PEROXYUREIDOACRYLATE/UREIDOACRYLATE AMIDOHYDROLASE-RELATED"/>
    <property type="match status" value="1"/>
</dbReference>
<dbReference type="InterPro" id="IPR050272">
    <property type="entry name" value="Isochorismatase-like_hydrls"/>
</dbReference>
<organism evidence="2">
    <name type="scientific">Gordonia amarae</name>
    <dbReference type="NCBI Taxonomy" id="36821"/>
    <lineage>
        <taxon>Bacteria</taxon>
        <taxon>Bacillati</taxon>
        <taxon>Actinomycetota</taxon>
        <taxon>Actinomycetes</taxon>
        <taxon>Mycobacteriales</taxon>
        <taxon>Gordoniaceae</taxon>
        <taxon>Gordonia</taxon>
    </lineage>
</organism>
<dbReference type="RefSeq" id="WP_005184561.1">
    <property type="nucleotide sequence ID" value="NZ_CP045804.1"/>
</dbReference>
<name>A0A857LUJ0_9ACTN</name>
<sequence length="204" mass="21160">MARPLAELVRPAHTAIVTQECQEAVVGTNAGLAALAEEAQREAIPNIARLLPVARAAGVSVIHCVVTRRADGRGSNHNAALFAYGAKTLSAEPGSHGASVVPELGPERSDLVLTRLHGLGPMCGTDLDSVLRNLGVTTIVPVGVSLNVAIPNFVMDAVNKSYDVVLPGDGVAGIPTDYGQAVLKNTLSLLSTVVTTDDLIEIWS</sequence>
<dbReference type="InterPro" id="IPR000868">
    <property type="entry name" value="Isochorismatase-like_dom"/>
</dbReference>
<dbReference type="SUPFAM" id="SSF52499">
    <property type="entry name" value="Isochorismatase-like hydrolases"/>
    <property type="match status" value="1"/>
</dbReference>
<dbReference type="Pfam" id="PF00857">
    <property type="entry name" value="Isochorismatase"/>
    <property type="match status" value="1"/>
</dbReference>
<dbReference type="InterPro" id="IPR036380">
    <property type="entry name" value="Isochorismatase-like_sf"/>
</dbReference>
<accession>A0A857LUJ0</accession>
<dbReference type="AlphaFoldDB" id="A0A857LUJ0"/>